<evidence type="ECO:0000256" key="1">
    <source>
        <dbReference type="SAM" id="MobiDB-lite"/>
    </source>
</evidence>
<dbReference type="RefSeq" id="XP_044548639.1">
    <property type="nucleotide sequence ID" value="XM_044694620.1"/>
</dbReference>
<feature type="region of interest" description="Disordered" evidence="1">
    <location>
        <begin position="1"/>
        <end position="28"/>
    </location>
</feature>
<protein>
    <submittedName>
        <fullName evidence="3">Uncharacterized protein</fullName>
    </submittedName>
</protein>
<keyword evidence="2" id="KW-0472">Membrane</keyword>
<name>A0AA88GMC4_NAELO</name>
<dbReference type="GeneID" id="68097382"/>
<evidence type="ECO:0000313" key="4">
    <source>
        <dbReference type="Proteomes" id="UP000816034"/>
    </source>
</evidence>
<keyword evidence="4" id="KW-1185">Reference proteome</keyword>
<dbReference type="AlphaFoldDB" id="A0AA88GMC4"/>
<feature type="transmembrane region" description="Helical" evidence="2">
    <location>
        <begin position="116"/>
        <end position="143"/>
    </location>
</feature>
<gene>
    <name evidence="3" type="ORF">C9374_004927</name>
</gene>
<keyword evidence="2" id="KW-0812">Transmembrane</keyword>
<organism evidence="3 4">
    <name type="scientific">Naegleria lovaniensis</name>
    <name type="common">Amoeba</name>
    <dbReference type="NCBI Taxonomy" id="51637"/>
    <lineage>
        <taxon>Eukaryota</taxon>
        <taxon>Discoba</taxon>
        <taxon>Heterolobosea</taxon>
        <taxon>Tetramitia</taxon>
        <taxon>Eutetramitia</taxon>
        <taxon>Vahlkampfiidae</taxon>
        <taxon>Naegleria</taxon>
    </lineage>
</organism>
<sequence length="169" mass="18569">MLKQQPKTSSDGTTTTPSSSTPSSSSTKQDSFFYTKQAIKSSTLPIVPDVLNSGIRIGGAIFGFVSGYYAFNNHFHQLFGVKLVEPSESSSPPKEWITKLIGNNNNHRKLWAKTSVGLISLATGGVFAVCSVPFVHFIAQLYYTCKITSYGLMKDVFDNRNNKNKENES</sequence>
<keyword evidence="2" id="KW-1133">Transmembrane helix</keyword>
<feature type="compositionally biased region" description="Low complexity" evidence="1">
    <location>
        <begin position="8"/>
        <end position="27"/>
    </location>
</feature>
<accession>A0AA88GMC4</accession>
<dbReference type="EMBL" id="PYSW02000022">
    <property type="protein sequence ID" value="KAG2382960.1"/>
    <property type="molecule type" value="Genomic_DNA"/>
</dbReference>
<comment type="caution">
    <text evidence="3">The sequence shown here is derived from an EMBL/GenBank/DDBJ whole genome shotgun (WGS) entry which is preliminary data.</text>
</comment>
<evidence type="ECO:0000256" key="2">
    <source>
        <dbReference type="SAM" id="Phobius"/>
    </source>
</evidence>
<reference evidence="3 4" key="1">
    <citation type="journal article" date="2018" name="BMC Genomics">
        <title>The genome of Naegleria lovaniensis, the basis for a comparative approach to unravel pathogenicity factors of the human pathogenic amoeba N. fowleri.</title>
        <authorList>
            <person name="Liechti N."/>
            <person name="Schurch N."/>
            <person name="Bruggmann R."/>
            <person name="Wittwer M."/>
        </authorList>
    </citation>
    <scope>NUCLEOTIDE SEQUENCE [LARGE SCALE GENOMIC DNA]</scope>
    <source>
        <strain evidence="3 4">ATCC 30569</strain>
    </source>
</reference>
<evidence type="ECO:0000313" key="3">
    <source>
        <dbReference type="EMBL" id="KAG2382960.1"/>
    </source>
</evidence>
<dbReference type="Proteomes" id="UP000816034">
    <property type="component" value="Unassembled WGS sequence"/>
</dbReference>
<proteinExistence type="predicted"/>